<organism evidence="8 9">
    <name type="scientific">Candidatus Viridilinea halotolerans</name>
    <dbReference type="NCBI Taxonomy" id="2491704"/>
    <lineage>
        <taxon>Bacteria</taxon>
        <taxon>Bacillati</taxon>
        <taxon>Chloroflexota</taxon>
        <taxon>Chloroflexia</taxon>
        <taxon>Chloroflexales</taxon>
        <taxon>Chloroflexineae</taxon>
        <taxon>Oscillochloridaceae</taxon>
        <taxon>Candidatus Viridilinea</taxon>
    </lineage>
</organism>
<proteinExistence type="inferred from homology"/>
<dbReference type="GO" id="GO:0034028">
    <property type="term" value="F:5-(carboxyamino)imidazole ribonucleotide synthase activity"/>
    <property type="evidence" value="ECO:0007669"/>
    <property type="project" value="UniProtKB-UniRule"/>
</dbReference>
<comment type="catalytic activity">
    <reaction evidence="5 6">
        <text>5-amino-1-(5-phospho-beta-D-ribosyl)imidazole + hydrogencarbonate + ATP = 5-carboxyamino-1-(5-phospho-D-ribosyl)imidazole + ADP + phosphate + 2 H(+)</text>
        <dbReference type="Rhea" id="RHEA:19317"/>
        <dbReference type="ChEBI" id="CHEBI:15378"/>
        <dbReference type="ChEBI" id="CHEBI:17544"/>
        <dbReference type="ChEBI" id="CHEBI:30616"/>
        <dbReference type="ChEBI" id="CHEBI:43474"/>
        <dbReference type="ChEBI" id="CHEBI:58730"/>
        <dbReference type="ChEBI" id="CHEBI:137981"/>
        <dbReference type="ChEBI" id="CHEBI:456216"/>
        <dbReference type="EC" id="6.3.4.18"/>
    </reaction>
</comment>
<dbReference type="GO" id="GO:0006189">
    <property type="term" value="P:'de novo' IMP biosynthetic process"/>
    <property type="evidence" value="ECO:0007669"/>
    <property type="project" value="UniProtKB-UniRule"/>
</dbReference>
<evidence type="ECO:0000313" key="8">
    <source>
        <dbReference type="EMBL" id="RRR78495.1"/>
    </source>
</evidence>
<accession>A0A426UCI9</accession>
<evidence type="ECO:0000259" key="7">
    <source>
        <dbReference type="PROSITE" id="PS50975"/>
    </source>
</evidence>
<comment type="function">
    <text evidence="5">Catalyzes the ATP-dependent conversion of 5-aminoimidazole ribonucleotide (AIR) and HCO(3)(-) to N5-carboxyaminoimidazole ribonucleotide (N5-CAIR).</text>
</comment>
<dbReference type="Proteomes" id="UP000280307">
    <property type="component" value="Unassembled WGS sequence"/>
</dbReference>
<dbReference type="NCBIfam" id="TIGR01161">
    <property type="entry name" value="purK"/>
    <property type="match status" value="1"/>
</dbReference>
<dbReference type="SUPFAM" id="SSF52440">
    <property type="entry name" value="PreATP-grasp domain"/>
    <property type="match status" value="1"/>
</dbReference>
<feature type="binding site" evidence="5">
    <location>
        <position position="145"/>
    </location>
    <ligand>
        <name>ATP</name>
        <dbReference type="ChEBI" id="CHEBI:30616"/>
    </ligand>
</feature>
<dbReference type="UniPathway" id="UPA00074">
    <property type="reaction ID" value="UER00942"/>
</dbReference>
<feature type="binding site" evidence="5">
    <location>
        <begin position="268"/>
        <end position="269"/>
    </location>
    <ligand>
        <name>ATP</name>
        <dbReference type="ChEBI" id="CHEBI:30616"/>
    </ligand>
</feature>
<dbReference type="FunFam" id="3.30.1490.20:FF:000015">
    <property type="entry name" value="N5-carboxyaminoimidazole ribonucleotide synthase"/>
    <property type="match status" value="1"/>
</dbReference>
<evidence type="ECO:0000256" key="4">
    <source>
        <dbReference type="ARBA" id="ARBA00022840"/>
    </source>
</evidence>
<dbReference type="SUPFAM" id="SSF51246">
    <property type="entry name" value="Rudiment single hybrid motif"/>
    <property type="match status" value="1"/>
</dbReference>
<comment type="caution">
    <text evidence="8">The sequence shown here is derived from an EMBL/GenBank/DDBJ whole genome shotgun (WGS) entry which is preliminary data.</text>
</comment>
<dbReference type="Pfam" id="PF02222">
    <property type="entry name" value="ATP-grasp"/>
    <property type="match status" value="1"/>
</dbReference>
<comment type="caution">
    <text evidence="5">Lacks conserved residue(s) required for the propagation of feature annotation.</text>
</comment>
<evidence type="ECO:0000256" key="5">
    <source>
        <dbReference type="HAMAP-Rule" id="MF_01928"/>
    </source>
</evidence>
<dbReference type="InterPro" id="IPR054350">
    <property type="entry name" value="PurT/PurK_preATP-grasp"/>
</dbReference>
<feature type="domain" description="ATP-grasp" evidence="7">
    <location>
        <begin position="109"/>
        <end position="298"/>
    </location>
</feature>
<dbReference type="GO" id="GO:0046872">
    <property type="term" value="F:metal ion binding"/>
    <property type="evidence" value="ECO:0007669"/>
    <property type="project" value="InterPro"/>
</dbReference>
<dbReference type="InterPro" id="IPR003135">
    <property type="entry name" value="ATP-grasp_carboxylate-amine"/>
</dbReference>
<dbReference type="Pfam" id="PF17769">
    <property type="entry name" value="PurK_C"/>
    <property type="match status" value="1"/>
</dbReference>
<keyword evidence="2 5" id="KW-0547">Nucleotide-binding</keyword>
<evidence type="ECO:0000256" key="1">
    <source>
        <dbReference type="ARBA" id="ARBA00022598"/>
    </source>
</evidence>
<evidence type="ECO:0000256" key="2">
    <source>
        <dbReference type="ARBA" id="ARBA00022741"/>
    </source>
</evidence>
<sequence length="381" mass="40672">MMPPMLRIGIFGGGQLAQMLTQAALGLGLETVIFERTPDSPAGRLVKHEIVGPWDDPVALAHFADYSHLVTLENEFVDAHVLAQLEAVGKPVFPTAATVGLVQDKFTQKQRIAAAGLAVPPFRAVATPAEVLAAAAEFGWPLMLKARRNGYDGYGNATVRSPQELDAAWQRLAARGSPLMVEAWVEFRRELALMVVRGRDATLAAYPVVETVQREHVCHTVLAPAPLLSPPAAEAATALACSAIEAIAGVGVFGVELFELADGRILFNELAPRPHNSGHYTIEGCVTSQFENHLRAILGWPLGATDLRAPAVVMVNLLGQRHGPVPPDALHAALAIPGVHIHLYGKREVRPGRKMGHVTALGQTLAEAKDVAQRAAALVEV</sequence>
<dbReference type="PANTHER" id="PTHR11609:SF5">
    <property type="entry name" value="PHOSPHORIBOSYLAMINOIMIDAZOLE CARBOXYLASE"/>
    <property type="match status" value="1"/>
</dbReference>
<dbReference type="GO" id="GO:0005524">
    <property type="term" value="F:ATP binding"/>
    <property type="evidence" value="ECO:0007669"/>
    <property type="project" value="UniProtKB-UniRule"/>
</dbReference>
<dbReference type="PROSITE" id="PS50975">
    <property type="entry name" value="ATP_GRASP"/>
    <property type="match status" value="1"/>
</dbReference>
<dbReference type="InterPro" id="IPR016185">
    <property type="entry name" value="PreATP-grasp_dom_sf"/>
</dbReference>
<feature type="binding site" evidence="5">
    <location>
        <position position="105"/>
    </location>
    <ligand>
        <name>ATP</name>
        <dbReference type="ChEBI" id="CHEBI:30616"/>
    </ligand>
</feature>
<dbReference type="AlphaFoldDB" id="A0A426UCI9"/>
<reference evidence="8 9" key="1">
    <citation type="submission" date="2018-12" db="EMBL/GenBank/DDBJ databases">
        <title>Genome Sequence of Candidatus Viridilinea halotolerans isolated from saline sulfide-rich spring.</title>
        <authorList>
            <person name="Grouzdev D.S."/>
            <person name="Burganskaya E.I."/>
            <person name="Krutkina M.S."/>
            <person name="Sukhacheva M.V."/>
            <person name="Gorlenko V.M."/>
        </authorList>
    </citation>
    <scope>NUCLEOTIDE SEQUENCE [LARGE SCALE GENOMIC DNA]</scope>
    <source>
        <strain evidence="8">Chok-6</strain>
    </source>
</reference>
<dbReference type="EMBL" id="RSAS01000013">
    <property type="protein sequence ID" value="RRR78495.1"/>
    <property type="molecule type" value="Genomic_DNA"/>
</dbReference>
<comment type="similarity">
    <text evidence="5 6">Belongs to the PurK/PurT family.</text>
</comment>
<dbReference type="Pfam" id="PF22660">
    <property type="entry name" value="RS_preATP-grasp-like"/>
    <property type="match status" value="1"/>
</dbReference>
<keyword evidence="3 5" id="KW-0658">Purine biosynthesis</keyword>
<comment type="function">
    <text evidence="6">Catalyzes the ATP-dependent conversion of 5-aminoimidazole ribonucleotide (AIR) and HCO(3)- to N5-carboxyaminoimidazole ribonucleotide (N5-CAIR).</text>
</comment>
<dbReference type="SUPFAM" id="SSF56059">
    <property type="entry name" value="Glutathione synthetase ATP-binding domain-like"/>
    <property type="match status" value="1"/>
</dbReference>
<dbReference type="EC" id="6.3.4.18" evidence="5 6"/>
<dbReference type="GO" id="GO:0004638">
    <property type="term" value="F:phosphoribosylaminoimidazole carboxylase activity"/>
    <property type="evidence" value="ECO:0007669"/>
    <property type="project" value="InterPro"/>
</dbReference>
<dbReference type="HAMAP" id="MF_01928">
    <property type="entry name" value="PurK"/>
    <property type="match status" value="1"/>
</dbReference>
<keyword evidence="1 5" id="KW-0436">Ligase</keyword>
<name>A0A426UCI9_9CHLR</name>
<dbReference type="InterPro" id="IPR005875">
    <property type="entry name" value="PurK"/>
</dbReference>
<dbReference type="NCBIfam" id="NF004680">
    <property type="entry name" value="PRK06019.1-6"/>
    <property type="match status" value="1"/>
</dbReference>
<dbReference type="FunFam" id="3.30.470.20:FF:000029">
    <property type="entry name" value="N5-carboxyaminoimidazole ribonucleotide synthase"/>
    <property type="match status" value="1"/>
</dbReference>
<comment type="pathway">
    <text evidence="5 6">Purine metabolism; IMP biosynthesis via de novo pathway; 5-amino-1-(5-phospho-D-ribosyl)imidazole-4-carboxylate from 5-amino-1-(5-phospho-D-ribosyl)imidazole (N5-CAIR route): step 1/2.</text>
</comment>
<dbReference type="InterPro" id="IPR011761">
    <property type="entry name" value="ATP-grasp"/>
</dbReference>
<dbReference type="InterPro" id="IPR011054">
    <property type="entry name" value="Rudment_hybrid_motif"/>
</dbReference>
<dbReference type="NCBIfam" id="NF004679">
    <property type="entry name" value="PRK06019.1-5"/>
    <property type="match status" value="1"/>
</dbReference>
<dbReference type="GO" id="GO:0005829">
    <property type="term" value="C:cytosol"/>
    <property type="evidence" value="ECO:0007669"/>
    <property type="project" value="TreeGrafter"/>
</dbReference>
<gene>
    <name evidence="5 6" type="primary">purK</name>
    <name evidence="8" type="ORF">EI684_00235</name>
</gene>
<evidence type="ECO:0000256" key="6">
    <source>
        <dbReference type="RuleBase" id="RU361200"/>
    </source>
</evidence>
<dbReference type="InterPro" id="IPR040686">
    <property type="entry name" value="PurK_C"/>
</dbReference>
<evidence type="ECO:0000313" key="9">
    <source>
        <dbReference type="Proteomes" id="UP000280307"/>
    </source>
</evidence>
<dbReference type="Gene3D" id="3.30.1490.20">
    <property type="entry name" value="ATP-grasp fold, A domain"/>
    <property type="match status" value="1"/>
</dbReference>
<dbReference type="InterPro" id="IPR013815">
    <property type="entry name" value="ATP_grasp_subdomain_1"/>
</dbReference>
<keyword evidence="4 5" id="KW-0067">ATP-binding</keyword>
<dbReference type="PANTHER" id="PTHR11609">
    <property type="entry name" value="PURINE BIOSYNTHESIS PROTEIN 6/7, PUR6/7"/>
    <property type="match status" value="1"/>
</dbReference>
<evidence type="ECO:0000256" key="3">
    <source>
        <dbReference type="ARBA" id="ARBA00022755"/>
    </source>
</evidence>
<comment type="subunit">
    <text evidence="5 6">Homodimer.</text>
</comment>
<dbReference type="Gene3D" id="3.40.50.20">
    <property type="match status" value="1"/>
</dbReference>
<feature type="binding site" evidence="5">
    <location>
        <begin position="182"/>
        <end position="185"/>
    </location>
    <ligand>
        <name>ATP</name>
        <dbReference type="ChEBI" id="CHEBI:30616"/>
    </ligand>
</feature>
<feature type="binding site" evidence="5">
    <location>
        <position position="190"/>
    </location>
    <ligand>
        <name>ATP</name>
        <dbReference type="ChEBI" id="CHEBI:30616"/>
    </ligand>
</feature>
<dbReference type="Gene3D" id="3.30.470.20">
    <property type="entry name" value="ATP-grasp fold, B domain"/>
    <property type="match status" value="1"/>
</dbReference>
<protein>
    <recommendedName>
        <fullName evidence="5 6">N5-carboxyaminoimidazole ribonucleotide synthase</fullName>
        <shortName evidence="5 6">N5-CAIR synthase</shortName>
        <ecNumber evidence="5 6">6.3.4.18</ecNumber>
    </recommendedName>
    <alternativeName>
        <fullName evidence="5 6">5-(carboxyamino)imidazole ribonucleotide synthetase</fullName>
    </alternativeName>
</protein>